<dbReference type="STRING" id="86259.A0A4Z1NYQ1"/>
<comment type="similarity">
    <text evidence="3">Belongs to the LOC1 family.</text>
</comment>
<keyword evidence="12" id="KW-1185">Reference proteome</keyword>
<evidence type="ECO:0000256" key="7">
    <source>
        <dbReference type="ARBA" id="ARBA00022816"/>
    </source>
</evidence>
<dbReference type="GO" id="GO:0003729">
    <property type="term" value="F:mRNA binding"/>
    <property type="evidence" value="ECO:0007669"/>
    <property type="project" value="InterPro"/>
</dbReference>
<name>A0A4Z1NYQ1_9PEZI</name>
<feature type="compositionally biased region" description="Basic residues" evidence="10">
    <location>
        <begin position="229"/>
        <end position="238"/>
    </location>
</feature>
<protein>
    <submittedName>
        <fullName evidence="11">60S ribosomal subunit assembly/export protein LOC1</fullName>
    </submittedName>
</protein>
<evidence type="ECO:0000256" key="9">
    <source>
        <dbReference type="ARBA" id="ARBA00023242"/>
    </source>
</evidence>
<dbReference type="GO" id="GO:0051028">
    <property type="term" value="P:mRNA transport"/>
    <property type="evidence" value="ECO:0007669"/>
    <property type="project" value="UniProtKB-KW"/>
</dbReference>
<dbReference type="Proteomes" id="UP000298493">
    <property type="component" value="Unassembled WGS sequence"/>
</dbReference>
<feature type="region of interest" description="Disordered" evidence="10">
    <location>
        <begin position="1"/>
        <end position="63"/>
    </location>
</feature>
<feature type="compositionally biased region" description="Basic and acidic residues" evidence="10">
    <location>
        <begin position="208"/>
        <end position="228"/>
    </location>
</feature>
<proteinExistence type="inferred from homology"/>
<evidence type="ECO:0000256" key="3">
    <source>
        <dbReference type="ARBA" id="ARBA00008132"/>
    </source>
</evidence>
<keyword evidence="8" id="KW-0175">Coiled coil</keyword>
<evidence type="ECO:0000313" key="11">
    <source>
        <dbReference type="EMBL" id="TID20299.1"/>
    </source>
</evidence>
<comment type="function">
    <text evidence="1">Required for efficient assembly and nuclear export of the 60S ribosomal subunit.</text>
</comment>
<dbReference type="AlphaFoldDB" id="A0A4Z1NYQ1"/>
<dbReference type="PANTHER" id="PTHR28028:SF1">
    <property type="entry name" value="60S RIBOSOMAL SUBUNIT ASSEMBLY_EXPORT PROTEIN LOC1"/>
    <property type="match status" value="1"/>
</dbReference>
<organism evidence="11 12">
    <name type="scientific">Venturia nashicola</name>
    <dbReference type="NCBI Taxonomy" id="86259"/>
    <lineage>
        <taxon>Eukaryota</taxon>
        <taxon>Fungi</taxon>
        <taxon>Dikarya</taxon>
        <taxon>Ascomycota</taxon>
        <taxon>Pezizomycotina</taxon>
        <taxon>Dothideomycetes</taxon>
        <taxon>Pleosporomycetidae</taxon>
        <taxon>Venturiales</taxon>
        <taxon>Venturiaceae</taxon>
        <taxon>Venturia</taxon>
    </lineage>
</organism>
<reference evidence="11 12" key="1">
    <citation type="submission" date="2019-04" db="EMBL/GenBank/DDBJ databases">
        <title>High contiguity whole genome sequence and gene annotation resource for two Venturia nashicola isolates.</title>
        <authorList>
            <person name="Prokchorchik M."/>
            <person name="Won K."/>
            <person name="Lee Y."/>
            <person name="Choi E.D."/>
            <person name="Segonzac C."/>
            <person name="Sohn K.H."/>
        </authorList>
    </citation>
    <scope>NUCLEOTIDE SEQUENCE [LARGE SCALE GENOMIC DNA]</scope>
    <source>
        <strain evidence="11 12">PRI2</strain>
    </source>
</reference>
<dbReference type="InterPro" id="IPR037650">
    <property type="entry name" value="Loc1"/>
</dbReference>
<feature type="compositionally biased region" description="Polar residues" evidence="10">
    <location>
        <begin position="19"/>
        <end position="29"/>
    </location>
</feature>
<dbReference type="GO" id="GO:0005730">
    <property type="term" value="C:nucleolus"/>
    <property type="evidence" value="ECO:0007669"/>
    <property type="project" value="UniProtKB-SubCell"/>
</dbReference>
<keyword evidence="5" id="KW-0813">Transport</keyword>
<evidence type="ECO:0000256" key="2">
    <source>
        <dbReference type="ARBA" id="ARBA00004604"/>
    </source>
</evidence>
<comment type="caution">
    <text evidence="11">The sequence shown here is derived from an EMBL/GenBank/DDBJ whole genome shotgun (WGS) entry which is preliminary data.</text>
</comment>
<comment type="subcellular location">
    <subcellularLocation>
        <location evidence="2">Nucleus</location>
        <location evidence="2">Nucleolus</location>
    </subcellularLocation>
</comment>
<evidence type="ECO:0000256" key="5">
    <source>
        <dbReference type="ARBA" id="ARBA00022448"/>
    </source>
</evidence>
<evidence type="ECO:0000313" key="12">
    <source>
        <dbReference type="Proteomes" id="UP000298493"/>
    </source>
</evidence>
<feature type="compositionally biased region" description="Basic and acidic residues" evidence="10">
    <location>
        <begin position="138"/>
        <end position="191"/>
    </location>
</feature>
<dbReference type="GO" id="GO:0008298">
    <property type="term" value="P:intracellular mRNA localization"/>
    <property type="evidence" value="ECO:0007669"/>
    <property type="project" value="TreeGrafter"/>
</dbReference>
<sequence length="238" mass="26571">MAPIAPTKRKAGAKKPQKYGTSVTSTFTQKPLAKDASSAASKVTKHKVSKPDHLKKTRSKLAPKLKKRRIYTEKELNIPTLNAITPAGVLKPQGKKKGKIFVDDHESQMTILAMVAAEQEGQVESKMMKARQMEEIREARRKEAEARQAERKGAFEDVKNEVRRGKNKKGKESAITKGIKNEEAAMRESDRAPVVSRKKVNFVGGRTGIERPKRDDGVRRERKEEVGGKGKKKRVSFG</sequence>
<dbReference type="PANTHER" id="PTHR28028">
    <property type="entry name" value="60S RIBOSOMAL SUBUNIT ASSEMBLY/EXPORT PROTEIN LOC1"/>
    <property type="match status" value="1"/>
</dbReference>
<gene>
    <name evidence="11" type="ORF">E6O75_ATG07759</name>
</gene>
<evidence type="ECO:0000256" key="8">
    <source>
        <dbReference type="ARBA" id="ARBA00023054"/>
    </source>
</evidence>
<evidence type="ECO:0000256" key="10">
    <source>
        <dbReference type="SAM" id="MobiDB-lite"/>
    </source>
</evidence>
<feature type="region of interest" description="Disordered" evidence="10">
    <location>
        <begin position="138"/>
        <end position="238"/>
    </location>
</feature>
<keyword evidence="7" id="KW-0509">mRNA transport</keyword>
<dbReference type="EMBL" id="SNSC02000011">
    <property type="protein sequence ID" value="TID20299.1"/>
    <property type="molecule type" value="Genomic_DNA"/>
</dbReference>
<dbReference type="GO" id="GO:0030687">
    <property type="term" value="C:preribosome, large subunit precursor"/>
    <property type="evidence" value="ECO:0007669"/>
    <property type="project" value="TreeGrafter"/>
</dbReference>
<feature type="compositionally biased region" description="Basic residues" evidence="10">
    <location>
        <begin position="7"/>
        <end position="17"/>
    </location>
</feature>
<comment type="subunit">
    <text evidence="4">Component of the 66S pre-ribosomal particle.</text>
</comment>
<evidence type="ECO:0000256" key="6">
    <source>
        <dbReference type="ARBA" id="ARBA00022517"/>
    </source>
</evidence>
<dbReference type="GO" id="GO:0042273">
    <property type="term" value="P:ribosomal large subunit biogenesis"/>
    <property type="evidence" value="ECO:0007669"/>
    <property type="project" value="InterPro"/>
</dbReference>
<keyword evidence="9" id="KW-0539">Nucleus</keyword>
<evidence type="ECO:0000256" key="1">
    <source>
        <dbReference type="ARBA" id="ARBA00001977"/>
    </source>
</evidence>
<accession>A0A4Z1NYQ1</accession>
<evidence type="ECO:0000256" key="4">
    <source>
        <dbReference type="ARBA" id="ARBA00011339"/>
    </source>
</evidence>
<keyword evidence="6" id="KW-0690">Ribosome biogenesis</keyword>